<keyword evidence="4" id="KW-1185">Reference proteome</keyword>
<accession>A0A4C1UUF3</accession>
<dbReference type="AlphaFoldDB" id="A0A4C1UUF3"/>
<feature type="compositionally biased region" description="Polar residues" evidence="2">
    <location>
        <begin position="502"/>
        <end position="512"/>
    </location>
</feature>
<feature type="compositionally biased region" description="Polar residues" evidence="2">
    <location>
        <begin position="894"/>
        <end position="906"/>
    </location>
</feature>
<feature type="compositionally biased region" description="Polar residues" evidence="2">
    <location>
        <begin position="462"/>
        <end position="487"/>
    </location>
</feature>
<reference evidence="3 4" key="1">
    <citation type="journal article" date="2019" name="Commun. Biol.">
        <title>The bagworm genome reveals a unique fibroin gene that provides high tensile strength.</title>
        <authorList>
            <person name="Kono N."/>
            <person name="Nakamura H."/>
            <person name="Ohtoshi R."/>
            <person name="Tomita M."/>
            <person name="Numata K."/>
            <person name="Arakawa K."/>
        </authorList>
    </citation>
    <scope>NUCLEOTIDE SEQUENCE [LARGE SCALE GENOMIC DNA]</scope>
</reference>
<sequence>MTLENPHSGPILSGGICVHVTHSSVLGSQQFESVHRQLPTVHRRRNNPRSPLYHRPAVDNGIPKGKEGFCVAPEQLFQVDRDYDECTVPRHCKSTCGGLFISKIRKERLNDIRLGDSTFAVRSLVGSGAVLSLHVAKGQQRSTGHAPPFLHTKLKENETPCRMNHQPSVANLVGVFLAFRKEDIHRRTRLADIPHRISKSKWQRAGLVACITDNRRGRKVFEWRSRTGLCSVEQSLTRVLSTVKRKRESSFAIITETPSSSRPTSPRSLPIEIKHERISPFKGRGFREETSRHNTPKTSRTSSRASSPLRRRTNSLSKIDNMAQTATLPPIAHTLSRPHSPRNYIKENIEEVREMSGLNREKHEAEAEEKRREEEEALLKEMGLLDQNAKLEPVRSLGGSRTTSRSNSPNKIKFRSRSNSPSTAILLFEDIPKDNTDLIDPNDSVRKPVTHKSRVRSVSRSQPQSNNGSPQHSKIPKRQNSVSPTRTTNKRDSSVTKRPVENNLNKNQRFISNSTSSIQETIKIGGTTSDLKKNMSKSTQHLSISPANIKGKPPISPGRGGPPPSNRAINAKRLSPIAGTPNKSPVEDSKPSSARPQSKSPSPVSKKPVKTAGNTPATSRLNSRQQSRHTSRSQSPDKKKDIPIKSTTASKGTVNKTITNKPITRTPSTRTLQKTSISSKSTKPDIQKPINRTNSIKNLSRTPSTKTLNTKPPTLKKKDSMKDLKNNVKSIDKTDDSDKKSNINKQKIEDKKSENKKDKDEIIPVETGKKESTTETHEEKPTQDSETQYDKITNEKGELVTLTKKNVVSMTTAAITAQPLEVVTTVTNQLPAALEKAREKGIFERLSSKDSLAPKEVEDKSEEKGVGDSNTEKEMKVENDTKTVKTEQNDTKTKIQPTVQPTQNKTTVIVDDSVKLKPLQPPFNNPQVEKVKQKIDDILKAPEVSPENILKAVETEIKSARSAFRNAADKTKNDVKEDKDEKLNNIMKEINVSRLIKDEKEKVSESKERIEKKTEKVAEEIRSEATKIVDSIITPVEEPPKELVDALKEKTKDEVKKNIEPIVMVVNEKRNGPKTTDTLVKMNETLVKGEPEVEVQSSNVSTPNVSKITVYNKMADSNSSDQSAHSNGG</sequence>
<feature type="region of interest" description="Disordered" evidence="2">
    <location>
        <begin position="843"/>
        <end position="906"/>
    </location>
</feature>
<feature type="coiled-coil region" evidence="1">
    <location>
        <begin position="348"/>
        <end position="380"/>
    </location>
</feature>
<feature type="region of interest" description="Disordered" evidence="2">
    <location>
        <begin position="434"/>
        <end position="512"/>
    </location>
</feature>
<dbReference type="OrthoDB" id="361532at2759"/>
<feature type="compositionally biased region" description="Polar residues" evidence="2">
    <location>
        <begin position="690"/>
        <end position="701"/>
    </location>
</feature>
<keyword evidence="1" id="KW-0175">Coiled coil</keyword>
<feature type="region of interest" description="Disordered" evidence="2">
    <location>
        <begin position="529"/>
        <end position="796"/>
    </location>
</feature>
<organism evidence="3 4">
    <name type="scientific">Eumeta variegata</name>
    <name type="common">Bagworm moth</name>
    <name type="synonym">Eumeta japonica</name>
    <dbReference type="NCBI Taxonomy" id="151549"/>
    <lineage>
        <taxon>Eukaryota</taxon>
        <taxon>Metazoa</taxon>
        <taxon>Ecdysozoa</taxon>
        <taxon>Arthropoda</taxon>
        <taxon>Hexapoda</taxon>
        <taxon>Insecta</taxon>
        <taxon>Pterygota</taxon>
        <taxon>Neoptera</taxon>
        <taxon>Endopterygota</taxon>
        <taxon>Lepidoptera</taxon>
        <taxon>Glossata</taxon>
        <taxon>Ditrysia</taxon>
        <taxon>Tineoidea</taxon>
        <taxon>Psychidae</taxon>
        <taxon>Oiketicinae</taxon>
        <taxon>Eumeta</taxon>
    </lineage>
</organism>
<feature type="compositionally biased region" description="Basic and acidic residues" evidence="2">
    <location>
        <begin position="272"/>
        <end position="292"/>
    </location>
</feature>
<evidence type="ECO:0000256" key="2">
    <source>
        <dbReference type="SAM" id="MobiDB-lite"/>
    </source>
</evidence>
<dbReference type="EMBL" id="BGZK01000222">
    <property type="protein sequence ID" value="GBP29622.1"/>
    <property type="molecule type" value="Genomic_DNA"/>
</dbReference>
<proteinExistence type="predicted"/>
<feature type="compositionally biased region" description="Low complexity" evidence="2">
    <location>
        <begin position="702"/>
        <end position="713"/>
    </location>
</feature>
<name>A0A4C1UUF3_EUMVA</name>
<feature type="compositionally biased region" description="Basic residues" evidence="2">
    <location>
        <begin position="448"/>
        <end position="457"/>
    </location>
</feature>
<feature type="compositionally biased region" description="Polar residues" evidence="2">
    <location>
        <begin position="645"/>
        <end position="681"/>
    </location>
</feature>
<comment type="caution">
    <text evidence="3">The sequence shown here is derived from an EMBL/GenBank/DDBJ whole genome shotgun (WGS) entry which is preliminary data.</text>
</comment>
<feature type="compositionally biased region" description="Polar residues" evidence="2">
    <location>
        <begin position="314"/>
        <end position="327"/>
    </location>
</feature>
<feature type="compositionally biased region" description="Polar residues" evidence="2">
    <location>
        <begin position="296"/>
        <end position="306"/>
    </location>
</feature>
<feature type="compositionally biased region" description="Low complexity" evidence="2">
    <location>
        <begin position="395"/>
        <end position="408"/>
    </location>
</feature>
<feature type="compositionally biased region" description="Basic and acidic residues" evidence="2">
    <location>
        <begin position="489"/>
        <end position="500"/>
    </location>
</feature>
<feature type="compositionally biased region" description="Basic and acidic residues" evidence="2">
    <location>
        <begin position="716"/>
        <end position="796"/>
    </location>
</feature>
<protein>
    <submittedName>
        <fullName evidence="3">Uncharacterized protein</fullName>
    </submittedName>
</protein>
<feature type="compositionally biased region" description="Low complexity" evidence="2">
    <location>
        <begin position="257"/>
        <end position="268"/>
    </location>
</feature>
<evidence type="ECO:0000313" key="4">
    <source>
        <dbReference type="Proteomes" id="UP000299102"/>
    </source>
</evidence>
<feature type="region of interest" description="Disordered" evidence="2">
    <location>
        <begin position="381"/>
        <end position="420"/>
    </location>
</feature>
<evidence type="ECO:0000313" key="3">
    <source>
        <dbReference type="EMBL" id="GBP29622.1"/>
    </source>
</evidence>
<feature type="compositionally biased region" description="Polar residues" evidence="2">
    <location>
        <begin position="612"/>
        <end position="622"/>
    </location>
</feature>
<feature type="compositionally biased region" description="Low complexity" evidence="2">
    <location>
        <begin position="596"/>
        <end position="606"/>
    </location>
</feature>
<gene>
    <name evidence="3" type="ORF">EVAR_79171_1</name>
</gene>
<feature type="compositionally biased region" description="Pro residues" evidence="2">
    <location>
        <begin position="554"/>
        <end position="565"/>
    </location>
</feature>
<dbReference type="Proteomes" id="UP000299102">
    <property type="component" value="Unassembled WGS sequence"/>
</dbReference>
<feature type="compositionally biased region" description="Polar residues" evidence="2">
    <location>
        <begin position="536"/>
        <end position="546"/>
    </location>
</feature>
<feature type="compositionally biased region" description="Basic and acidic residues" evidence="2">
    <location>
        <begin position="843"/>
        <end position="893"/>
    </location>
</feature>
<feature type="region of interest" description="Disordered" evidence="2">
    <location>
        <begin position="254"/>
        <end position="344"/>
    </location>
</feature>
<evidence type="ECO:0000256" key="1">
    <source>
        <dbReference type="SAM" id="Coils"/>
    </source>
</evidence>